<protein>
    <submittedName>
        <fullName evidence="1">Uncharacterized protein</fullName>
    </submittedName>
</protein>
<sequence length="193" mass="21910">MGMCSISRPTVLTKFYLSTFLLRPTLGHPISYGCLMLSRWARLFWFMLFAALLPMQGQTAASYSETNQQILSQEWQQAVVFSQRLPLDSEIGNTSLEVDSSPTTEAPRIGQQQGILYSPRWLMSEMHWQDEDDADAYRSGLAIIPCLNASSLMMTVALWAELPYLHFHSAHRLSGWKETNAMYVALNSQFFTA</sequence>
<evidence type="ECO:0000313" key="1">
    <source>
        <dbReference type="EMBL" id="SKA22293.1"/>
    </source>
</evidence>
<organism evidence="1 2">
    <name type="scientific">Vibrio cincinnatiensis DSM 19608</name>
    <dbReference type="NCBI Taxonomy" id="1123491"/>
    <lineage>
        <taxon>Bacteria</taxon>
        <taxon>Pseudomonadati</taxon>
        <taxon>Pseudomonadota</taxon>
        <taxon>Gammaproteobacteria</taxon>
        <taxon>Vibrionales</taxon>
        <taxon>Vibrionaceae</taxon>
        <taxon>Vibrio</taxon>
    </lineage>
</organism>
<keyword evidence="2" id="KW-1185">Reference proteome</keyword>
<gene>
    <name evidence="1" type="ORF">SAMN02745782_02961</name>
</gene>
<reference evidence="2" key="1">
    <citation type="submission" date="2017-02" db="EMBL/GenBank/DDBJ databases">
        <authorList>
            <person name="Varghese N."/>
            <person name="Submissions S."/>
        </authorList>
    </citation>
    <scope>NUCLEOTIDE SEQUENCE [LARGE SCALE GENOMIC DNA]</scope>
    <source>
        <strain evidence="2">DSM 19608</strain>
    </source>
</reference>
<accession>A0A1T4S237</accession>
<dbReference type="AlphaFoldDB" id="A0A1T4S237"/>
<dbReference type="EMBL" id="FUXB01000017">
    <property type="protein sequence ID" value="SKA22293.1"/>
    <property type="molecule type" value="Genomic_DNA"/>
</dbReference>
<name>A0A1T4S237_VIBCI</name>
<dbReference type="Proteomes" id="UP000190834">
    <property type="component" value="Unassembled WGS sequence"/>
</dbReference>
<dbReference type="STRING" id="1123491.SAMN02745782_02961"/>
<evidence type="ECO:0000313" key="2">
    <source>
        <dbReference type="Proteomes" id="UP000190834"/>
    </source>
</evidence>
<proteinExistence type="predicted"/>